<gene>
    <name evidence="2" type="ORF">DPMN_010284</name>
</gene>
<keyword evidence="3" id="KW-1185">Reference proteome</keyword>
<evidence type="ECO:0000313" key="3">
    <source>
        <dbReference type="Proteomes" id="UP000828390"/>
    </source>
</evidence>
<reference evidence="2" key="2">
    <citation type="submission" date="2020-11" db="EMBL/GenBank/DDBJ databases">
        <authorList>
            <person name="McCartney M.A."/>
            <person name="Auch B."/>
            <person name="Kono T."/>
            <person name="Mallez S."/>
            <person name="Becker A."/>
            <person name="Gohl D.M."/>
            <person name="Silverstein K.A.T."/>
            <person name="Koren S."/>
            <person name="Bechman K.B."/>
            <person name="Herman A."/>
            <person name="Abrahante J.E."/>
            <person name="Garbe J."/>
        </authorList>
    </citation>
    <scope>NUCLEOTIDE SEQUENCE</scope>
    <source>
        <strain evidence="2">Duluth1</strain>
        <tissue evidence="2">Whole animal</tissue>
    </source>
</reference>
<comment type="caution">
    <text evidence="2">The sequence shown here is derived from an EMBL/GenBank/DDBJ whole genome shotgun (WGS) entry which is preliminary data.</text>
</comment>
<protein>
    <submittedName>
        <fullName evidence="2">Uncharacterized protein</fullName>
    </submittedName>
</protein>
<reference evidence="2" key="1">
    <citation type="journal article" date="2019" name="bioRxiv">
        <title>The Genome of the Zebra Mussel, Dreissena polymorpha: A Resource for Invasive Species Research.</title>
        <authorList>
            <person name="McCartney M.A."/>
            <person name="Auch B."/>
            <person name="Kono T."/>
            <person name="Mallez S."/>
            <person name="Zhang Y."/>
            <person name="Obille A."/>
            <person name="Becker A."/>
            <person name="Abrahante J.E."/>
            <person name="Garbe J."/>
            <person name="Badalamenti J.P."/>
            <person name="Herman A."/>
            <person name="Mangelson H."/>
            <person name="Liachko I."/>
            <person name="Sullivan S."/>
            <person name="Sone E.D."/>
            <person name="Koren S."/>
            <person name="Silverstein K.A.T."/>
            <person name="Beckman K.B."/>
            <person name="Gohl D.M."/>
        </authorList>
    </citation>
    <scope>NUCLEOTIDE SEQUENCE</scope>
    <source>
        <strain evidence="2">Duluth1</strain>
        <tissue evidence="2">Whole animal</tissue>
    </source>
</reference>
<feature type="region of interest" description="Disordered" evidence="1">
    <location>
        <begin position="95"/>
        <end position="114"/>
    </location>
</feature>
<name>A0A9D4MYI9_DREPO</name>
<evidence type="ECO:0000256" key="1">
    <source>
        <dbReference type="SAM" id="MobiDB-lite"/>
    </source>
</evidence>
<dbReference type="AlphaFoldDB" id="A0A9D4MYI9"/>
<dbReference type="EMBL" id="JAIWYP010000001">
    <property type="protein sequence ID" value="KAH3886282.1"/>
    <property type="molecule type" value="Genomic_DNA"/>
</dbReference>
<sequence>MLPGMFKTSAVRCPQAEEVRELCRSMGLRLDKEQDVQDFTEGLLKGKRVGIKDNVCVAGVPMLNGNIDASVVTRGRPTASTGVIVAVVSQTIPVPPRTPLSRSAPRGVRAVKEP</sequence>
<accession>A0A9D4MYI9</accession>
<proteinExistence type="predicted"/>
<dbReference type="Proteomes" id="UP000828390">
    <property type="component" value="Unassembled WGS sequence"/>
</dbReference>
<organism evidence="2 3">
    <name type="scientific">Dreissena polymorpha</name>
    <name type="common">Zebra mussel</name>
    <name type="synonym">Mytilus polymorpha</name>
    <dbReference type="NCBI Taxonomy" id="45954"/>
    <lineage>
        <taxon>Eukaryota</taxon>
        <taxon>Metazoa</taxon>
        <taxon>Spiralia</taxon>
        <taxon>Lophotrochozoa</taxon>
        <taxon>Mollusca</taxon>
        <taxon>Bivalvia</taxon>
        <taxon>Autobranchia</taxon>
        <taxon>Heteroconchia</taxon>
        <taxon>Euheterodonta</taxon>
        <taxon>Imparidentia</taxon>
        <taxon>Neoheterodontei</taxon>
        <taxon>Myida</taxon>
        <taxon>Dreissenoidea</taxon>
        <taxon>Dreissenidae</taxon>
        <taxon>Dreissena</taxon>
    </lineage>
</organism>
<evidence type="ECO:0000313" key="2">
    <source>
        <dbReference type="EMBL" id="KAH3886282.1"/>
    </source>
</evidence>